<gene>
    <name evidence="1" type="ORF">AVEN_254504_1</name>
</gene>
<comment type="caution">
    <text evidence="1">The sequence shown here is derived from an EMBL/GenBank/DDBJ whole genome shotgun (WGS) entry which is preliminary data.</text>
</comment>
<dbReference type="OrthoDB" id="10525020at2759"/>
<name>A0A4Y2RKR1_ARAVE</name>
<dbReference type="AlphaFoldDB" id="A0A4Y2RKR1"/>
<dbReference type="Proteomes" id="UP000499080">
    <property type="component" value="Unassembled WGS sequence"/>
</dbReference>
<evidence type="ECO:0000313" key="2">
    <source>
        <dbReference type="Proteomes" id="UP000499080"/>
    </source>
</evidence>
<keyword evidence="2" id="KW-1185">Reference proteome</keyword>
<evidence type="ECO:0000313" key="1">
    <source>
        <dbReference type="EMBL" id="GBN76016.1"/>
    </source>
</evidence>
<dbReference type="EMBL" id="BGPR01017396">
    <property type="protein sequence ID" value="GBN76016.1"/>
    <property type="molecule type" value="Genomic_DNA"/>
</dbReference>
<feature type="non-terminal residue" evidence="1">
    <location>
        <position position="62"/>
    </location>
</feature>
<reference evidence="1 2" key="1">
    <citation type="journal article" date="2019" name="Sci. Rep.">
        <title>Orb-weaving spider Araneus ventricosus genome elucidates the spidroin gene catalogue.</title>
        <authorList>
            <person name="Kono N."/>
            <person name="Nakamura H."/>
            <person name="Ohtoshi R."/>
            <person name="Moran D.A.P."/>
            <person name="Shinohara A."/>
            <person name="Yoshida Y."/>
            <person name="Fujiwara M."/>
            <person name="Mori M."/>
            <person name="Tomita M."/>
            <person name="Arakawa K."/>
        </authorList>
    </citation>
    <scope>NUCLEOTIDE SEQUENCE [LARGE SCALE GENOMIC DNA]</scope>
</reference>
<protein>
    <submittedName>
        <fullName evidence="1">Uncharacterized protein</fullName>
    </submittedName>
</protein>
<sequence>MAERLRKCGDVGKDKVFEKMKSNRQKLKGKPPREMRQGMDNVLGMYNRLADEDSAMWKNMSE</sequence>
<accession>A0A4Y2RKR1</accession>
<organism evidence="1 2">
    <name type="scientific">Araneus ventricosus</name>
    <name type="common">Orbweaver spider</name>
    <name type="synonym">Epeira ventricosa</name>
    <dbReference type="NCBI Taxonomy" id="182803"/>
    <lineage>
        <taxon>Eukaryota</taxon>
        <taxon>Metazoa</taxon>
        <taxon>Ecdysozoa</taxon>
        <taxon>Arthropoda</taxon>
        <taxon>Chelicerata</taxon>
        <taxon>Arachnida</taxon>
        <taxon>Araneae</taxon>
        <taxon>Araneomorphae</taxon>
        <taxon>Entelegynae</taxon>
        <taxon>Araneoidea</taxon>
        <taxon>Araneidae</taxon>
        <taxon>Araneus</taxon>
    </lineage>
</organism>
<proteinExistence type="predicted"/>